<evidence type="ECO:0000259" key="1">
    <source>
        <dbReference type="Pfam" id="PF16542"/>
    </source>
</evidence>
<evidence type="ECO:0000313" key="3">
    <source>
        <dbReference type="Proteomes" id="UP001595952"/>
    </source>
</evidence>
<keyword evidence="3" id="KW-1185">Reference proteome</keyword>
<organism evidence="2 3">
    <name type="scientific">Deinococcus hohokamensis</name>
    <dbReference type="NCBI Taxonomy" id="309883"/>
    <lineage>
        <taxon>Bacteria</taxon>
        <taxon>Thermotogati</taxon>
        <taxon>Deinococcota</taxon>
        <taxon>Deinococci</taxon>
        <taxon>Deinococcales</taxon>
        <taxon>Deinococcaceae</taxon>
        <taxon>Deinococcus</taxon>
    </lineage>
</organism>
<gene>
    <name evidence="2" type="ORF">ACFO0D_10985</name>
</gene>
<dbReference type="Pfam" id="PF16542">
    <property type="entry name" value="PNKP_ligase"/>
    <property type="match status" value="1"/>
</dbReference>
<sequence length="42" mass="4765">MREFALGIEGLGRFVRRESLLRVHEPTFRVSAPESEPLDPGL</sequence>
<proteinExistence type="predicted"/>
<protein>
    <recommendedName>
        <fullName evidence="1">Polynucleotide kinase-phosphatase ligase domain-containing protein</fullName>
    </recommendedName>
</protein>
<evidence type="ECO:0000313" key="2">
    <source>
        <dbReference type="EMBL" id="MFC4638863.1"/>
    </source>
</evidence>
<dbReference type="RefSeq" id="WP_380061944.1">
    <property type="nucleotide sequence ID" value="NZ_JBHSEI010000007.1"/>
</dbReference>
<dbReference type="EMBL" id="JBHSEI010000007">
    <property type="protein sequence ID" value="MFC4638863.1"/>
    <property type="molecule type" value="Genomic_DNA"/>
</dbReference>
<dbReference type="InterPro" id="IPR032380">
    <property type="entry name" value="PNKP_ligase_dom"/>
</dbReference>
<reference evidence="3" key="1">
    <citation type="journal article" date="2019" name="Int. J. Syst. Evol. Microbiol.">
        <title>The Global Catalogue of Microorganisms (GCM) 10K type strain sequencing project: providing services to taxonomists for standard genome sequencing and annotation.</title>
        <authorList>
            <consortium name="The Broad Institute Genomics Platform"/>
            <consortium name="The Broad Institute Genome Sequencing Center for Infectious Disease"/>
            <person name="Wu L."/>
            <person name="Ma J."/>
        </authorList>
    </citation>
    <scope>NUCLEOTIDE SEQUENCE [LARGE SCALE GENOMIC DNA]</scope>
    <source>
        <strain evidence="3">CCUG 55995</strain>
    </source>
</reference>
<feature type="domain" description="Polynucleotide kinase-phosphatase ligase" evidence="1">
    <location>
        <begin position="1"/>
        <end position="37"/>
    </location>
</feature>
<dbReference type="Gene3D" id="3.30.470.30">
    <property type="entry name" value="DNA ligase/mRNA capping enzyme"/>
    <property type="match status" value="1"/>
</dbReference>
<accession>A0ABV9I9F0</accession>
<dbReference type="Proteomes" id="UP001595952">
    <property type="component" value="Unassembled WGS sequence"/>
</dbReference>
<name>A0ABV9I9F0_9DEIO</name>
<comment type="caution">
    <text evidence="2">The sequence shown here is derived from an EMBL/GenBank/DDBJ whole genome shotgun (WGS) entry which is preliminary data.</text>
</comment>